<accession>A0A5C2RUR2</accession>
<protein>
    <submittedName>
        <fullName evidence="2">Uncharacterized protein</fullName>
    </submittedName>
</protein>
<proteinExistence type="predicted"/>
<name>A0A5C2RUR2_9APHY</name>
<evidence type="ECO:0000313" key="2">
    <source>
        <dbReference type="EMBL" id="RPD55448.1"/>
    </source>
</evidence>
<dbReference type="EMBL" id="ML122295">
    <property type="protein sequence ID" value="RPD55448.1"/>
    <property type="molecule type" value="Genomic_DNA"/>
</dbReference>
<sequence>MCPTNTHPLLSQRPAPSSGTETDVHRRNTQVCAFAEERGRLVTDHQRCCLLMYTLTSSESSHGIKYCYYFTLTTPCTLILVILRFWKPHSSLHLVPSPDSDCTRRRVASPRCRAHNPLLRFSAWYADTP</sequence>
<feature type="compositionally biased region" description="Polar residues" evidence="1">
    <location>
        <begin position="1"/>
        <end position="21"/>
    </location>
</feature>
<evidence type="ECO:0000256" key="1">
    <source>
        <dbReference type="SAM" id="MobiDB-lite"/>
    </source>
</evidence>
<organism evidence="2 3">
    <name type="scientific">Lentinus tigrinus ALCF2SS1-6</name>
    <dbReference type="NCBI Taxonomy" id="1328759"/>
    <lineage>
        <taxon>Eukaryota</taxon>
        <taxon>Fungi</taxon>
        <taxon>Dikarya</taxon>
        <taxon>Basidiomycota</taxon>
        <taxon>Agaricomycotina</taxon>
        <taxon>Agaricomycetes</taxon>
        <taxon>Polyporales</taxon>
        <taxon>Polyporaceae</taxon>
        <taxon>Lentinus</taxon>
    </lineage>
</organism>
<dbReference type="Proteomes" id="UP000313359">
    <property type="component" value="Unassembled WGS sequence"/>
</dbReference>
<keyword evidence="3" id="KW-1185">Reference proteome</keyword>
<dbReference type="AlphaFoldDB" id="A0A5C2RUR2"/>
<feature type="region of interest" description="Disordered" evidence="1">
    <location>
        <begin position="1"/>
        <end position="24"/>
    </location>
</feature>
<evidence type="ECO:0000313" key="3">
    <source>
        <dbReference type="Proteomes" id="UP000313359"/>
    </source>
</evidence>
<reference evidence="2" key="1">
    <citation type="journal article" date="2018" name="Genome Biol. Evol.">
        <title>Genomics and development of Lentinus tigrinus, a white-rot wood-decaying mushroom with dimorphic fruiting bodies.</title>
        <authorList>
            <person name="Wu B."/>
            <person name="Xu Z."/>
            <person name="Knudson A."/>
            <person name="Carlson A."/>
            <person name="Chen N."/>
            <person name="Kovaka S."/>
            <person name="LaButti K."/>
            <person name="Lipzen A."/>
            <person name="Pennachio C."/>
            <person name="Riley R."/>
            <person name="Schakwitz W."/>
            <person name="Umezawa K."/>
            <person name="Ohm R.A."/>
            <person name="Grigoriev I.V."/>
            <person name="Nagy L.G."/>
            <person name="Gibbons J."/>
            <person name="Hibbett D."/>
        </authorList>
    </citation>
    <scope>NUCLEOTIDE SEQUENCE [LARGE SCALE GENOMIC DNA]</scope>
    <source>
        <strain evidence="2">ALCF2SS1-6</strain>
    </source>
</reference>
<gene>
    <name evidence="2" type="ORF">L227DRAFT_304807</name>
</gene>